<name>A0A933NY50_9HYPH</name>
<dbReference type="InterPro" id="IPR000182">
    <property type="entry name" value="GNAT_dom"/>
</dbReference>
<dbReference type="Pfam" id="PF13508">
    <property type="entry name" value="Acetyltransf_7"/>
    <property type="match status" value="1"/>
</dbReference>
<evidence type="ECO:0000313" key="3">
    <source>
        <dbReference type="Proteomes" id="UP000782610"/>
    </source>
</evidence>
<organism evidence="2 3">
    <name type="scientific">Devosia nanyangense</name>
    <dbReference type="NCBI Taxonomy" id="1228055"/>
    <lineage>
        <taxon>Bacteria</taxon>
        <taxon>Pseudomonadati</taxon>
        <taxon>Pseudomonadota</taxon>
        <taxon>Alphaproteobacteria</taxon>
        <taxon>Hyphomicrobiales</taxon>
        <taxon>Devosiaceae</taxon>
        <taxon>Devosia</taxon>
    </lineage>
</organism>
<dbReference type="EMBL" id="JACRAF010000023">
    <property type="protein sequence ID" value="MBI4921696.1"/>
    <property type="molecule type" value="Genomic_DNA"/>
</dbReference>
<proteinExistence type="predicted"/>
<evidence type="ECO:0000313" key="2">
    <source>
        <dbReference type="EMBL" id="MBI4921696.1"/>
    </source>
</evidence>
<accession>A0A933NY50</accession>
<evidence type="ECO:0000259" key="1">
    <source>
        <dbReference type="PROSITE" id="PS51186"/>
    </source>
</evidence>
<feature type="domain" description="N-acetyltransferase" evidence="1">
    <location>
        <begin position="2"/>
        <end position="173"/>
    </location>
</feature>
<dbReference type="CDD" id="cd04301">
    <property type="entry name" value="NAT_SF"/>
    <property type="match status" value="1"/>
</dbReference>
<dbReference type="PROSITE" id="PS51186">
    <property type="entry name" value="GNAT"/>
    <property type="match status" value="1"/>
</dbReference>
<dbReference type="InterPro" id="IPR016181">
    <property type="entry name" value="Acyl_CoA_acyltransferase"/>
</dbReference>
<dbReference type="AlphaFoldDB" id="A0A933NY50"/>
<protein>
    <submittedName>
        <fullName evidence="2">GNAT family N-acetyltransferase</fullName>
    </submittedName>
</protein>
<dbReference type="GO" id="GO:0016747">
    <property type="term" value="F:acyltransferase activity, transferring groups other than amino-acyl groups"/>
    <property type="evidence" value="ECO:0007669"/>
    <property type="project" value="InterPro"/>
</dbReference>
<comment type="caution">
    <text evidence="2">The sequence shown here is derived from an EMBL/GenBank/DDBJ whole genome shotgun (WGS) entry which is preliminary data.</text>
</comment>
<dbReference type="SUPFAM" id="SSF55729">
    <property type="entry name" value="Acyl-CoA N-acyltransferases (Nat)"/>
    <property type="match status" value="1"/>
</dbReference>
<dbReference type="Proteomes" id="UP000782610">
    <property type="component" value="Unassembled WGS sequence"/>
</dbReference>
<reference evidence="2" key="1">
    <citation type="submission" date="2020-07" db="EMBL/GenBank/DDBJ databases">
        <title>Huge and variable diversity of episymbiotic CPR bacteria and DPANN archaea in groundwater ecosystems.</title>
        <authorList>
            <person name="He C.Y."/>
            <person name="Keren R."/>
            <person name="Whittaker M."/>
            <person name="Farag I.F."/>
            <person name="Doudna J."/>
            <person name="Cate J.H.D."/>
            <person name="Banfield J.F."/>
        </authorList>
    </citation>
    <scope>NUCLEOTIDE SEQUENCE</scope>
    <source>
        <strain evidence="2">NC_groundwater_1586_Pr3_B-0.1um_66_15</strain>
    </source>
</reference>
<dbReference type="Gene3D" id="3.40.630.30">
    <property type="match status" value="1"/>
</dbReference>
<sequence>MPTLRPYRRRDADRIAEILAAGWRQAYSGFMPAEILAPRIDVEQRKREIAEWLDTEFDAQTEALFVAGAEGADHVEGFIHMELGDKGGLGATGIVNLLYVDPPAQGRGIGRALLGEGARWLGGKAAGPMVLSAYALNPFRHAYRAMGGREAARLTSRFGTHELASVLYLWDDPGSLVAT</sequence>
<gene>
    <name evidence="2" type="ORF">HY834_08095</name>
</gene>